<dbReference type="Proteomes" id="UP000001423">
    <property type="component" value="Chromosome"/>
</dbReference>
<proteinExistence type="predicted"/>
<evidence type="ECO:0000313" key="3">
    <source>
        <dbReference type="EMBL" id="CAE21208.1"/>
    </source>
</evidence>
<dbReference type="KEGG" id="pmt:PMT_1033"/>
<dbReference type="HOGENOM" id="CLU_174781_0_0_3"/>
<feature type="region of interest" description="Disordered" evidence="1">
    <location>
        <begin position="12"/>
        <end position="42"/>
    </location>
</feature>
<evidence type="ECO:0000256" key="2">
    <source>
        <dbReference type="SAM" id="Phobius"/>
    </source>
</evidence>
<evidence type="ECO:0000256" key="1">
    <source>
        <dbReference type="SAM" id="MobiDB-lite"/>
    </source>
</evidence>
<keyword evidence="2" id="KW-0472">Membrane</keyword>
<reference evidence="3 4" key="1">
    <citation type="journal article" date="2003" name="Nature">
        <title>Genome divergence in two Prochlorococcus ecotypes reflects oceanic niche differentiation.</title>
        <authorList>
            <person name="Rocap G."/>
            <person name="Larimer F.W."/>
            <person name="Lamerdin J.E."/>
            <person name="Malfatti S."/>
            <person name="Chain P."/>
            <person name="Ahlgren N.A."/>
            <person name="Arellano A."/>
            <person name="Coleman M."/>
            <person name="Hauser L."/>
            <person name="Hess W.R."/>
            <person name="Johnson Z.I."/>
            <person name="Land M.L."/>
            <person name="Lindell D."/>
            <person name="Post A.F."/>
            <person name="Regala W."/>
            <person name="Shah M."/>
            <person name="Shaw S.L."/>
            <person name="Steglich C."/>
            <person name="Sullivan M.B."/>
            <person name="Ting C.S."/>
            <person name="Tolonen A."/>
            <person name="Webb E.A."/>
            <person name="Zinser E.R."/>
            <person name="Chisholm S.W."/>
        </authorList>
    </citation>
    <scope>NUCLEOTIDE SEQUENCE [LARGE SCALE GENOMIC DNA]</scope>
    <source>
        <strain evidence="4">MIT 9313</strain>
    </source>
</reference>
<accession>Q7V6V6</accession>
<dbReference type="eggNOG" id="ENOG502ZVPK">
    <property type="taxonomic scope" value="Bacteria"/>
</dbReference>
<dbReference type="EMBL" id="BX548175">
    <property type="protein sequence ID" value="CAE21208.1"/>
    <property type="molecule type" value="Genomic_DNA"/>
</dbReference>
<evidence type="ECO:0000313" key="4">
    <source>
        <dbReference type="Proteomes" id="UP000001423"/>
    </source>
</evidence>
<dbReference type="AlphaFoldDB" id="Q7V6V6"/>
<keyword evidence="2" id="KW-0812">Transmembrane</keyword>
<organism evidence="3 4">
    <name type="scientific">Prochlorococcus marinus (strain MIT 9313)</name>
    <dbReference type="NCBI Taxonomy" id="74547"/>
    <lineage>
        <taxon>Bacteria</taxon>
        <taxon>Bacillati</taxon>
        <taxon>Cyanobacteriota</taxon>
        <taxon>Cyanophyceae</taxon>
        <taxon>Synechococcales</taxon>
        <taxon>Prochlorococcaceae</taxon>
        <taxon>Prochlorococcus</taxon>
    </lineage>
</organism>
<keyword evidence="2" id="KW-1133">Transmembrane helix</keyword>
<protein>
    <submittedName>
        <fullName evidence="3">Possible Ets-domain</fullName>
    </submittedName>
</protein>
<gene>
    <name evidence="3" type="ordered locus">PMT_1033</name>
</gene>
<feature type="transmembrane region" description="Helical" evidence="2">
    <location>
        <begin position="52"/>
        <end position="71"/>
    </location>
</feature>
<feature type="compositionally biased region" description="Polar residues" evidence="1">
    <location>
        <begin position="21"/>
        <end position="31"/>
    </location>
</feature>
<name>Q7V6V6_PROMM</name>
<sequence>MSDVLIGAMSDSWHPPMSVQKPLSDNVSASMQEPDRKDQNLNPIEGLGSHSYVVLATLCTVSLIVIAWSLVPISRQATRWNGCFQESFRWDRRTFPKDPQLVSKLWATRYCNGGSLSMPRE</sequence>
<keyword evidence="4" id="KW-1185">Reference proteome</keyword>